<dbReference type="HOGENOM" id="CLU_1809401_0_0_1"/>
<keyword evidence="3" id="KW-1185">Reference proteome</keyword>
<dbReference type="AlphaFoldDB" id="B8BAS0"/>
<reference evidence="2 3" key="1">
    <citation type="journal article" date="2005" name="PLoS Biol.">
        <title>The genomes of Oryza sativa: a history of duplications.</title>
        <authorList>
            <person name="Yu J."/>
            <person name="Wang J."/>
            <person name="Lin W."/>
            <person name="Li S."/>
            <person name="Li H."/>
            <person name="Zhou J."/>
            <person name="Ni P."/>
            <person name="Dong W."/>
            <person name="Hu S."/>
            <person name="Zeng C."/>
            <person name="Zhang J."/>
            <person name="Zhang Y."/>
            <person name="Li R."/>
            <person name="Xu Z."/>
            <person name="Li S."/>
            <person name="Li X."/>
            <person name="Zheng H."/>
            <person name="Cong L."/>
            <person name="Lin L."/>
            <person name="Yin J."/>
            <person name="Geng J."/>
            <person name="Li G."/>
            <person name="Shi J."/>
            <person name="Liu J."/>
            <person name="Lv H."/>
            <person name="Li J."/>
            <person name="Wang J."/>
            <person name="Deng Y."/>
            <person name="Ran L."/>
            <person name="Shi X."/>
            <person name="Wang X."/>
            <person name="Wu Q."/>
            <person name="Li C."/>
            <person name="Ren X."/>
            <person name="Wang J."/>
            <person name="Wang X."/>
            <person name="Li D."/>
            <person name="Liu D."/>
            <person name="Zhang X."/>
            <person name="Ji Z."/>
            <person name="Zhao W."/>
            <person name="Sun Y."/>
            <person name="Zhang Z."/>
            <person name="Bao J."/>
            <person name="Han Y."/>
            <person name="Dong L."/>
            <person name="Ji J."/>
            <person name="Chen P."/>
            <person name="Wu S."/>
            <person name="Liu J."/>
            <person name="Xiao Y."/>
            <person name="Bu D."/>
            <person name="Tan J."/>
            <person name="Yang L."/>
            <person name="Ye C."/>
            <person name="Zhang J."/>
            <person name="Xu J."/>
            <person name="Zhou Y."/>
            <person name="Yu Y."/>
            <person name="Zhang B."/>
            <person name="Zhuang S."/>
            <person name="Wei H."/>
            <person name="Liu B."/>
            <person name="Lei M."/>
            <person name="Yu H."/>
            <person name="Li Y."/>
            <person name="Xu H."/>
            <person name="Wei S."/>
            <person name="He X."/>
            <person name="Fang L."/>
            <person name="Zhang Z."/>
            <person name="Zhang Y."/>
            <person name="Huang X."/>
            <person name="Su Z."/>
            <person name="Tong W."/>
            <person name="Li J."/>
            <person name="Tong Z."/>
            <person name="Li S."/>
            <person name="Ye J."/>
            <person name="Wang L."/>
            <person name="Fang L."/>
            <person name="Lei T."/>
            <person name="Chen C."/>
            <person name="Chen H."/>
            <person name="Xu Z."/>
            <person name="Li H."/>
            <person name="Huang H."/>
            <person name="Zhang F."/>
            <person name="Xu H."/>
            <person name="Li N."/>
            <person name="Zhao C."/>
            <person name="Li S."/>
            <person name="Dong L."/>
            <person name="Huang Y."/>
            <person name="Li L."/>
            <person name="Xi Y."/>
            <person name="Qi Q."/>
            <person name="Li W."/>
            <person name="Zhang B."/>
            <person name="Hu W."/>
            <person name="Zhang Y."/>
            <person name="Tian X."/>
            <person name="Jiao Y."/>
            <person name="Liang X."/>
            <person name="Jin J."/>
            <person name="Gao L."/>
            <person name="Zheng W."/>
            <person name="Hao B."/>
            <person name="Liu S."/>
            <person name="Wang W."/>
            <person name="Yuan L."/>
            <person name="Cao M."/>
            <person name="McDermott J."/>
            <person name="Samudrala R."/>
            <person name="Wang J."/>
            <person name="Wong G.K."/>
            <person name="Yang H."/>
        </authorList>
    </citation>
    <scope>NUCLEOTIDE SEQUENCE [LARGE SCALE GENOMIC DNA]</scope>
    <source>
        <strain evidence="3">cv. 93-11</strain>
    </source>
</reference>
<dbReference type="Gramene" id="BGIOSGA028662-TA">
    <property type="protein sequence ID" value="BGIOSGA028662-PA"/>
    <property type="gene ID" value="BGIOSGA028662"/>
</dbReference>
<evidence type="ECO:0000313" key="2">
    <source>
        <dbReference type="EMBL" id="EEC83571.1"/>
    </source>
</evidence>
<evidence type="ECO:0000256" key="1">
    <source>
        <dbReference type="SAM" id="MobiDB-lite"/>
    </source>
</evidence>
<name>B8BAS0_ORYSI</name>
<accession>B8BAS0</accession>
<dbReference type="EMBL" id="CM000133">
    <property type="protein sequence ID" value="EEC83571.1"/>
    <property type="molecule type" value="Genomic_DNA"/>
</dbReference>
<organism evidence="2 3">
    <name type="scientific">Oryza sativa subsp. indica</name>
    <name type="common">Rice</name>
    <dbReference type="NCBI Taxonomy" id="39946"/>
    <lineage>
        <taxon>Eukaryota</taxon>
        <taxon>Viridiplantae</taxon>
        <taxon>Streptophyta</taxon>
        <taxon>Embryophyta</taxon>
        <taxon>Tracheophyta</taxon>
        <taxon>Spermatophyta</taxon>
        <taxon>Magnoliopsida</taxon>
        <taxon>Liliopsida</taxon>
        <taxon>Poales</taxon>
        <taxon>Poaceae</taxon>
        <taxon>BOP clade</taxon>
        <taxon>Oryzoideae</taxon>
        <taxon>Oryzeae</taxon>
        <taxon>Oryzinae</taxon>
        <taxon>Oryza</taxon>
        <taxon>Oryza sativa</taxon>
    </lineage>
</organism>
<proteinExistence type="predicted"/>
<dbReference type="Proteomes" id="UP000007015">
    <property type="component" value="Chromosome 8"/>
</dbReference>
<protein>
    <submittedName>
        <fullName evidence="2">Uncharacterized protein</fullName>
    </submittedName>
</protein>
<gene>
    <name evidence="2" type="ORF">OsI_29228</name>
</gene>
<sequence length="143" mass="15844">MRGFGRSKLVVAKFGSRRTELGSVRGSRGRGRCHCIEESKRLSSSRGEEEDTAGGSGRPKLVVDRSCNHYTRPRSGRDSRYRGHEKHCVKERKKLLRVDLVAQTRDGGPVGCCTRAGSERGSCHHHLAEEDTAMPLIGWGGQR</sequence>
<feature type="region of interest" description="Disordered" evidence="1">
    <location>
        <begin position="39"/>
        <end position="62"/>
    </location>
</feature>
<evidence type="ECO:0000313" key="3">
    <source>
        <dbReference type="Proteomes" id="UP000007015"/>
    </source>
</evidence>